<reference evidence="7 8" key="1">
    <citation type="submission" date="2018-10" db="EMBL/GenBank/DDBJ databases">
        <title>Draft genome of Cortibacter populi DSM10536.</title>
        <authorList>
            <person name="Bernier A.-M."/>
            <person name="Bernard K."/>
        </authorList>
    </citation>
    <scope>NUCLEOTIDE SEQUENCE [LARGE SCALE GENOMIC DNA]</scope>
    <source>
        <strain evidence="7 8">DSM 105136</strain>
    </source>
</reference>
<keyword evidence="4" id="KW-0547">Nucleotide-binding</keyword>
<evidence type="ECO:0000313" key="8">
    <source>
        <dbReference type="Proteomes" id="UP000278006"/>
    </source>
</evidence>
<dbReference type="GO" id="GO:0016887">
    <property type="term" value="F:ATP hydrolysis activity"/>
    <property type="evidence" value="ECO:0007669"/>
    <property type="project" value="InterPro"/>
</dbReference>
<evidence type="ECO:0000256" key="4">
    <source>
        <dbReference type="ARBA" id="ARBA00022741"/>
    </source>
</evidence>
<dbReference type="InterPro" id="IPR003593">
    <property type="entry name" value="AAA+_ATPase"/>
</dbReference>
<keyword evidence="2" id="KW-0762">Sugar transport</keyword>
<accession>A0A3M6QPF3</accession>
<keyword evidence="3" id="KW-0677">Repeat</keyword>
<dbReference type="PANTHER" id="PTHR43790:SF4">
    <property type="entry name" value="GUANOSINE IMPORT ATP-BINDING PROTEIN NUPO"/>
    <property type="match status" value="1"/>
</dbReference>
<keyword evidence="2" id="KW-0813">Transport</keyword>
<evidence type="ECO:0000256" key="2">
    <source>
        <dbReference type="ARBA" id="ARBA00022597"/>
    </source>
</evidence>
<dbReference type="CDD" id="cd03216">
    <property type="entry name" value="ABC_Carb_Monos_I"/>
    <property type="match status" value="1"/>
</dbReference>
<dbReference type="GO" id="GO:0005524">
    <property type="term" value="F:ATP binding"/>
    <property type="evidence" value="ECO:0007669"/>
    <property type="project" value="UniProtKB-KW"/>
</dbReference>
<keyword evidence="5 7" id="KW-0067">ATP-binding</keyword>
<dbReference type="PANTHER" id="PTHR43790">
    <property type="entry name" value="CARBOHYDRATE TRANSPORT ATP-BINDING PROTEIN MG119-RELATED"/>
    <property type="match status" value="1"/>
</dbReference>
<evidence type="ECO:0000259" key="6">
    <source>
        <dbReference type="PROSITE" id="PS50893"/>
    </source>
</evidence>
<dbReference type="Pfam" id="PF00005">
    <property type="entry name" value="ABC_tran"/>
    <property type="match status" value="2"/>
</dbReference>
<dbReference type="RefSeq" id="WP_122230314.1">
    <property type="nucleotide sequence ID" value="NZ_RDQO01000004.1"/>
</dbReference>
<protein>
    <submittedName>
        <fullName evidence="7">ATP-binding cassette domain-containing protein</fullName>
    </submittedName>
</protein>
<keyword evidence="8" id="KW-1185">Reference proteome</keyword>
<evidence type="ECO:0000313" key="7">
    <source>
        <dbReference type="EMBL" id="RMX04928.1"/>
    </source>
</evidence>
<feature type="domain" description="ABC transporter" evidence="6">
    <location>
        <begin position="10"/>
        <end position="244"/>
    </location>
</feature>
<dbReference type="InterPro" id="IPR017871">
    <property type="entry name" value="ABC_transporter-like_CS"/>
</dbReference>
<organism evidence="7 8">
    <name type="scientific">Corticibacter populi</name>
    <dbReference type="NCBI Taxonomy" id="1550736"/>
    <lineage>
        <taxon>Bacteria</taxon>
        <taxon>Pseudomonadati</taxon>
        <taxon>Pseudomonadota</taxon>
        <taxon>Betaproteobacteria</taxon>
        <taxon>Burkholderiales</taxon>
        <taxon>Comamonadaceae</taxon>
        <taxon>Corticibacter</taxon>
    </lineage>
</organism>
<proteinExistence type="predicted"/>
<sequence length="518" mass="54677">MTHTAAPPLLELCGLSKRFGDRPVLQRASLELRQGEVHALLGENGAGKSTLMNILTGVYQADEGHILLRGERLPVRRPADAIAAGIGMVHQHFRLVERFSVAENLLLAAGGRRELRTVPQAVAALRQAAGQTGLGIDPARRVADLSVAERQRVEICKILALGARILVLDEPTAVLTDREAADMLAAMNRMAEGGCSIILITHKLREVVGHSQRLTIMRQGRTVASNLATDALSQAAIAALMVGEHPDGPQRQPSSRIANGPDLLNTQALCVRRPDGGVGIVDLSLRVRAGEIVGVAGVGGNGQQQLADALLGTARVEAGSIELDGARVNDASVARRRDLGLRIIPSDRAASGLIGELPVADNLALTRVRTGRYRRWWLDRWRMRADAQASIAQHDIAGARPDTRTSLLSGGNAQKVLLARELDADMRLLIAHSPTRGLDVKACASVHAAIRAAAARGAACLLISEDLEEVLALSDRIVVISAGRITGECPGGASAERVGHLMLGTAGAALGEAAAHHA</sequence>
<dbReference type="SMART" id="SM00382">
    <property type="entry name" value="AAA"/>
    <property type="match status" value="1"/>
</dbReference>
<gene>
    <name evidence="7" type="ORF">D8I35_13800</name>
</gene>
<dbReference type="InterPro" id="IPR027417">
    <property type="entry name" value="P-loop_NTPase"/>
</dbReference>
<evidence type="ECO:0000256" key="3">
    <source>
        <dbReference type="ARBA" id="ARBA00022737"/>
    </source>
</evidence>
<dbReference type="PROSITE" id="PS50893">
    <property type="entry name" value="ABC_TRANSPORTER_2"/>
    <property type="match status" value="2"/>
</dbReference>
<dbReference type="AlphaFoldDB" id="A0A3M6QPF3"/>
<evidence type="ECO:0000256" key="1">
    <source>
        <dbReference type="ARBA" id="ARBA00022475"/>
    </source>
</evidence>
<dbReference type="EMBL" id="RDQO01000004">
    <property type="protein sequence ID" value="RMX04928.1"/>
    <property type="molecule type" value="Genomic_DNA"/>
</dbReference>
<dbReference type="InterPro" id="IPR050107">
    <property type="entry name" value="ABC_carbohydrate_import_ATPase"/>
</dbReference>
<dbReference type="OrthoDB" id="9776369at2"/>
<feature type="domain" description="ABC transporter" evidence="6">
    <location>
        <begin position="264"/>
        <end position="507"/>
    </location>
</feature>
<dbReference type="Gene3D" id="3.40.50.300">
    <property type="entry name" value="P-loop containing nucleotide triphosphate hydrolases"/>
    <property type="match status" value="2"/>
</dbReference>
<comment type="caution">
    <text evidence="7">The sequence shown here is derived from an EMBL/GenBank/DDBJ whole genome shotgun (WGS) entry which is preliminary data.</text>
</comment>
<dbReference type="InterPro" id="IPR003439">
    <property type="entry name" value="ABC_transporter-like_ATP-bd"/>
</dbReference>
<dbReference type="SUPFAM" id="SSF52540">
    <property type="entry name" value="P-loop containing nucleoside triphosphate hydrolases"/>
    <property type="match status" value="2"/>
</dbReference>
<dbReference type="PROSITE" id="PS00211">
    <property type="entry name" value="ABC_TRANSPORTER_1"/>
    <property type="match status" value="1"/>
</dbReference>
<keyword evidence="1" id="KW-1003">Cell membrane</keyword>
<evidence type="ECO:0000256" key="5">
    <source>
        <dbReference type="ARBA" id="ARBA00022840"/>
    </source>
</evidence>
<keyword evidence="1" id="KW-0472">Membrane</keyword>
<name>A0A3M6QPF3_9BURK</name>
<dbReference type="Proteomes" id="UP000278006">
    <property type="component" value="Unassembled WGS sequence"/>
</dbReference>